<evidence type="ECO:0000256" key="1">
    <source>
        <dbReference type="ARBA" id="ARBA00004613"/>
    </source>
</evidence>
<dbReference type="EMBL" id="JADKFW010000010">
    <property type="protein sequence ID" value="MBK9718315.1"/>
    <property type="molecule type" value="Genomic_DNA"/>
</dbReference>
<dbReference type="SUPFAM" id="SSF53474">
    <property type="entry name" value="alpha/beta-Hydrolases"/>
    <property type="match status" value="1"/>
</dbReference>
<evidence type="ECO:0000313" key="9">
    <source>
        <dbReference type="EMBL" id="MBK9718315.1"/>
    </source>
</evidence>
<evidence type="ECO:0000313" key="10">
    <source>
        <dbReference type="Proteomes" id="UP000808349"/>
    </source>
</evidence>
<comment type="caution">
    <text evidence="9">The sequence shown here is derived from an EMBL/GenBank/DDBJ whole genome shotgun (WGS) entry which is preliminary data.</text>
</comment>
<sequence>MKRIVTFFIFSIYVMSINAICSEMVLANRSHCPVLAGKLRMTTVVDGVTREYFLHIPTKYNGNSSVPLVFMLHGTGGDGEKMYETSGWAELAESENFIAIFPSSLKHKIIDGGEYKTIAKWNHTPDADWTFQAGEIEKDDIKFLRRALDEVINMYNIDTKRVYLNGFSNGGSMAAKCSIEMSDVLAAVAASAGSFYLDTTYVPKRKIPVLYQVGNKDYGPGNEGPEVPMIFFDSLISTPGINYRNGKFYRVAVNYTNNFGYKKEHKIIGDTNFAVFAYYLPIEMNANREFLYVLVKGLEHNYPNWAPTRHWEWMKKYTLDNTGTTGVSEPFDEVNPLILYPNPIKDEVLFQKELNWSIFDQWGRHLMSGNGKSVRVQHLSSGVYLVKTEDGIGRFVKL</sequence>
<dbReference type="InterPro" id="IPR029058">
    <property type="entry name" value="AB_hydrolase_fold"/>
</dbReference>
<dbReference type="Pfam" id="PF18962">
    <property type="entry name" value="Por_Secre_tail"/>
    <property type="match status" value="1"/>
</dbReference>
<keyword evidence="7" id="KW-0624">Polysaccharide degradation</keyword>
<evidence type="ECO:0000256" key="2">
    <source>
        <dbReference type="ARBA" id="ARBA00022525"/>
    </source>
</evidence>
<feature type="domain" description="Secretion system C-terminal sorting" evidence="8">
    <location>
        <begin position="339"/>
        <end position="394"/>
    </location>
</feature>
<comment type="subcellular location">
    <subcellularLocation>
        <location evidence="1">Secreted</location>
    </subcellularLocation>
</comment>
<dbReference type="AlphaFoldDB" id="A0A9D7XEZ6"/>
<evidence type="ECO:0000256" key="5">
    <source>
        <dbReference type="ARBA" id="ARBA00022801"/>
    </source>
</evidence>
<dbReference type="InterPro" id="IPR026444">
    <property type="entry name" value="Secre_tail"/>
</dbReference>
<gene>
    <name evidence="9" type="ORF">IPO85_12555</name>
</gene>
<evidence type="ECO:0000256" key="6">
    <source>
        <dbReference type="ARBA" id="ARBA00023277"/>
    </source>
</evidence>
<name>A0A9D7XEZ6_9BACT</name>
<evidence type="ECO:0000256" key="3">
    <source>
        <dbReference type="ARBA" id="ARBA00022651"/>
    </source>
</evidence>
<dbReference type="Pfam" id="PF10503">
    <property type="entry name" value="Esterase_PHB"/>
    <property type="match status" value="1"/>
</dbReference>
<dbReference type="NCBIfam" id="TIGR04183">
    <property type="entry name" value="Por_Secre_tail"/>
    <property type="match status" value="1"/>
</dbReference>
<keyword evidence="4" id="KW-0732">Signal</keyword>
<dbReference type="InterPro" id="IPR043595">
    <property type="entry name" value="FaeB/C/D"/>
</dbReference>
<dbReference type="Proteomes" id="UP000808349">
    <property type="component" value="Unassembled WGS sequence"/>
</dbReference>
<dbReference type="GO" id="GO:0030600">
    <property type="term" value="F:feruloyl esterase activity"/>
    <property type="evidence" value="ECO:0007669"/>
    <property type="project" value="InterPro"/>
</dbReference>
<accession>A0A9D7XEZ6</accession>
<keyword evidence="6" id="KW-0119">Carbohydrate metabolism</keyword>
<evidence type="ECO:0000256" key="7">
    <source>
        <dbReference type="ARBA" id="ARBA00023326"/>
    </source>
</evidence>
<dbReference type="GO" id="GO:0005576">
    <property type="term" value="C:extracellular region"/>
    <property type="evidence" value="ECO:0007669"/>
    <property type="project" value="UniProtKB-SubCell"/>
</dbReference>
<dbReference type="PANTHER" id="PTHR38050:SF2">
    <property type="entry name" value="FERULOYL ESTERASE C-RELATED"/>
    <property type="match status" value="1"/>
</dbReference>
<keyword evidence="3" id="KW-0858">Xylan degradation</keyword>
<protein>
    <submittedName>
        <fullName evidence="9">T9SS type A sorting domain-containing protein</fullName>
    </submittedName>
</protein>
<proteinExistence type="predicted"/>
<evidence type="ECO:0000256" key="4">
    <source>
        <dbReference type="ARBA" id="ARBA00022729"/>
    </source>
</evidence>
<dbReference type="Gene3D" id="3.40.50.1820">
    <property type="entry name" value="alpha/beta hydrolase"/>
    <property type="match status" value="1"/>
</dbReference>
<keyword evidence="5" id="KW-0378">Hydrolase</keyword>
<organism evidence="9 10">
    <name type="scientific">Candidatus Defluviibacterium haderslevense</name>
    <dbReference type="NCBI Taxonomy" id="2981993"/>
    <lineage>
        <taxon>Bacteria</taxon>
        <taxon>Pseudomonadati</taxon>
        <taxon>Bacteroidota</taxon>
        <taxon>Saprospiria</taxon>
        <taxon>Saprospirales</taxon>
        <taxon>Saprospiraceae</taxon>
        <taxon>Candidatus Defluviibacterium</taxon>
    </lineage>
</organism>
<dbReference type="InterPro" id="IPR010126">
    <property type="entry name" value="Esterase_phb"/>
</dbReference>
<dbReference type="PANTHER" id="PTHR38050">
    <property type="match status" value="1"/>
</dbReference>
<reference evidence="9 10" key="1">
    <citation type="submission" date="2020-10" db="EMBL/GenBank/DDBJ databases">
        <title>Connecting structure to function with the recovery of over 1000 high-quality activated sludge metagenome-assembled genomes encoding full-length rRNA genes using long-read sequencing.</title>
        <authorList>
            <person name="Singleton C.M."/>
            <person name="Petriglieri F."/>
            <person name="Kristensen J.M."/>
            <person name="Kirkegaard R.H."/>
            <person name="Michaelsen T.Y."/>
            <person name="Andersen M.H."/>
            <person name="Karst S.M."/>
            <person name="Dueholm M.S."/>
            <person name="Nielsen P.H."/>
            <person name="Albertsen M."/>
        </authorList>
    </citation>
    <scope>NUCLEOTIDE SEQUENCE [LARGE SCALE GENOMIC DNA]</scope>
    <source>
        <strain evidence="9">Ribe_18-Q3-R11-54_BAT3C.373</strain>
    </source>
</reference>
<keyword evidence="2" id="KW-0964">Secreted</keyword>
<dbReference type="GO" id="GO:0045493">
    <property type="term" value="P:xylan catabolic process"/>
    <property type="evidence" value="ECO:0007669"/>
    <property type="project" value="UniProtKB-KW"/>
</dbReference>
<evidence type="ECO:0000259" key="8">
    <source>
        <dbReference type="Pfam" id="PF18962"/>
    </source>
</evidence>